<keyword evidence="3" id="KW-1185">Reference proteome</keyword>
<feature type="region of interest" description="Disordered" evidence="1">
    <location>
        <begin position="110"/>
        <end position="133"/>
    </location>
</feature>
<dbReference type="EMBL" id="BGPR01000031">
    <property type="protein sequence ID" value="GBL83102.1"/>
    <property type="molecule type" value="Genomic_DNA"/>
</dbReference>
<dbReference type="Proteomes" id="UP000499080">
    <property type="component" value="Unassembled WGS sequence"/>
</dbReference>
<comment type="caution">
    <text evidence="2">The sequence shown here is derived from an EMBL/GenBank/DDBJ whole genome shotgun (WGS) entry which is preliminary data.</text>
</comment>
<evidence type="ECO:0000313" key="2">
    <source>
        <dbReference type="EMBL" id="GBL83102.1"/>
    </source>
</evidence>
<accession>A0A4Y2ASX5</accession>
<gene>
    <name evidence="2" type="ORF">AVEN_165322_1</name>
</gene>
<proteinExistence type="predicted"/>
<reference evidence="2 3" key="1">
    <citation type="journal article" date="2019" name="Sci. Rep.">
        <title>Orb-weaving spider Araneus ventricosus genome elucidates the spidroin gene catalogue.</title>
        <authorList>
            <person name="Kono N."/>
            <person name="Nakamura H."/>
            <person name="Ohtoshi R."/>
            <person name="Moran D.A.P."/>
            <person name="Shinohara A."/>
            <person name="Yoshida Y."/>
            <person name="Fujiwara M."/>
            <person name="Mori M."/>
            <person name="Tomita M."/>
            <person name="Arakawa K."/>
        </authorList>
    </citation>
    <scope>NUCLEOTIDE SEQUENCE [LARGE SCALE GENOMIC DNA]</scope>
</reference>
<organism evidence="2 3">
    <name type="scientific">Araneus ventricosus</name>
    <name type="common">Orbweaver spider</name>
    <name type="synonym">Epeira ventricosa</name>
    <dbReference type="NCBI Taxonomy" id="182803"/>
    <lineage>
        <taxon>Eukaryota</taxon>
        <taxon>Metazoa</taxon>
        <taxon>Ecdysozoa</taxon>
        <taxon>Arthropoda</taxon>
        <taxon>Chelicerata</taxon>
        <taxon>Arachnida</taxon>
        <taxon>Araneae</taxon>
        <taxon>Araneomorphae</taxon>
        <taxon>Entelegynae</taxon>
        <taxon>Araneoidea</taxon>
        <taxon>Araneidae</taxon>
        <taxon>Araneus</taxon>
    </lineage>
</organism>
<evidence type="ECO:0000313" key="3">
    <source>
        <dbReference type="Proteomes" id="UP000499080"/>
    </source>
</evidence>
<sequence>MYEVWSVDNQTHLDRGGLVAMSRGRRVPGSKPDPTEGPPLRKHVLNLPVLMKIDIEHNKHGGDLGVSFEMVASSLCWRVGALIKLLSEISDSPSLWSNILPPVWRGSLPAQVSPSLSDRGSKWRGSSQKSRLK</sequence>
<dbReference type="AlphaFoldDB" id="A0A4Y2ASX5"/>
<evidence type="ECO:0000256" key="1">
    <source>
        <dbReference type="SAM" id="MobiDB-lite"/>
    </source>
</evidence>
<name>A0A4Y2ASX5_ARAVE</name>
<protein>
    <submittedName>
        <fullName evidence="2">Uncharacterized protein</fullName>
    </submittedName>
</protein>